<dbReference type="PANTHER" id="PTHR45528">
    <property type="entry name" value="SENSOR HISTIDINE KINASE CPXA"/>
    <property type="match status" value="1"/>
</dbReference>
<comment type="subcellular location">
    <subcellularLocation>
        <location evidence="2">Cell membrane</location>
        <topology evidence="2">Multi-pass membrane protein</topology>
    </subcellularLocation>
</comment>
<dbReference type="Pfam" id="PF02518">
    <property type="entry name" value="HATPase_c"/>
    <property type="match status" value="1"/>
</dbReference>
<evidence type="ECO:0000313" key="13">
    <source>
        <dbReference type="EMBL" id="ABR71241.1"/>
    </source>
</evidence>
<evidence type="ECO:0000256" key="6">
    <source>
        <dbReference type="ARBA" id="ARBA00022679"/>
    </source>
</evidence>
<keyword evidence="10" id="KW-0902">Two-component regulatory system</keyword>
<dbReference type="PROSITE" id="PS50109">
    <property type="entry name" value="HIS_KIN"/>
    <property type="match status" value="1"/>
</dbReference>
<name>A6VXR2_MARMS</name>
<gene>
    <name evidence="13" type="ordered locus">Mmwyl1_2319</name>
</gene>
<evidence type="ECO:0000256" key="2">
    <source>
        <dbReference type="ARBA" id="ARBA00004651"/>
    </source>
</evidence>
<dbReference type="InterPro" id="IPR005467">
    <property type="entry name" value="His_kinase_dom"/>
</dbReference>
<dbReference type="Gene3D" id="3.30.565.10">
    <property type="entry name" value="Histidine kinase-like ATPase, C-terminal domain"/>
    <property type="match status" value="1"/>
</dbReference>
<dbReference type="GO" id="GO:0005886">
    <property type="term" value="C:plasma membrane"/>
    <property type="evidence" value="ECO:0007669"/>
    <property type="project" value="UniProtKB-SubCell"/>
</dbReference>
<accession>A6VXR2</accession>
<keyword evidence="5" id="KW-0597">Phosphoprotein</keyword>
<dbReference type="InterPro" id="IPR003594">
    <property type="entry name" value="HATPase_dom"/>
</dbReference>
<dbReference type="AlphaFoldDB" id="A6VXR2"/>
<evidence type="ECO:0000256" key="3">
    <source>
        <dbReference type="ARBA" id="ARBA00012438"/>
    </source>
</evidence>
<keyword evidence="11" id="KW-0472">Membrane</keyword>
<evidence type="ECO:0000256" key="1">
    <source>
        <dbReference type="ARBA" id="ARBA00000085"/>
    </source>
</evidence>
<protein>
    <recommendedName>
        <fullName evidence="3">histidine kinase</fullName>
        <ecNumber evidence="3">2.7.13.3</ecNumber>
    </recommendedName>
</protein>
<keyword evidence="8 13" id="KW-0418">Kinase</keyword>
<dbReference type="GO" id="GO:0005524">
    <property type="term" value="F:ATP binding"/>
    <property type="evidence" value="ECO:0007669"/>
    <property type="project" value="UniProtKB-KW"/>
</dbReference>
<keyword evidence="4" id="KW-1003">Cell membrane</keyword>
<organism evidence="13">
    <name type="scientific">Marinomonas sp. (strain MWYL1)</name>
    <dbReference type="NCBI Taxonomy" id="400668"/>
    <lineage>
        <taxon>Bacteria</taxon>
        <taxon>Pseudomonadati</taxon>
        <taxon>Pseudomonadota</taxon>
        <taxon>Gammaproteobacteria</taxon>
        <taxon>Oceanospirillales</taxon>
        <taxon>Oceanospirillaceae</taxon>
        <taxon>Marinomonas</taxon>
    </lineage>
</organism>
<feature type="domain" description="Histidine kinase" evidence="12">
    <location>
        <begin position="12"/>
        <end position="223"/>
    </location>
</feature>
<dbReference type="OrthoDB" id="9811306at2"/>
<dbReference type="EMBL" id="CP000749">
    <property type="protein sequence ID" value="ABR71241.1"/>
    <property type="molecule type" value="Genomic_DNA"/>
</dbReference>
<evidence type="ECO:0000256" key="11">
    <source>
        <dbReference type="ARBA" id="ARBA00023136"/>
    </source>
</evidence>
<dbReference type="KEGG" id="mmw:Mmwyl1_2319"/>
<evidence type="ECO:0000256" key="5">
    <source>
        <dbReference type="ARBA" id="ARBA00022553"/>
    </source>
</evidence>
<dbReference type="InterPro" id="IPR050398">
    <property type="entry name" value="HssS/ArlS-like"/>
</dbReference>
<sequence>MKKIDISTILASAIHESKNQVGTLLYQLQSLKDAMGSKDSNQKKIIQIEESLKKLNDEWVEYLYLYRLASDGYDLHVDTFLLDEFLDDQVFALQPSAVAKSLELEYSCDTDLTGIFDERLMTAVVSTAVYNALRFAKSKILISAKQENNFLIIAIEDDGEGFKQADTDEQPEEFLEGNTGLGLYFAELSATAHVVNDVRGFIKKESSQNLGGASLTVCLPQPADEEF</sequence>
<comment type="catalytic activity">
    <reaction evidence="1">
        <text>ATP + protein L-histidine = ADP + protein N-phospho-L-histidine.</text>
        <dbReference type="EC" id="2.7.13.3"/>
    </reaction>
</comment>
<dbReference type="eggNOG" id="COG2205">
    <property type="taxonomic scope" value="Bacteria"/>
</dbReference>
<evidence type="ECO:0000256" key="8">
    <source>
        <dbReference type="ARBA" id="ARBA00022777"/>
    </source>
</evidence>
<dbReference type="SMART" id="SM00387">
    <property type="entry name" value="HATPase_c"/>
    <property type="match status" value="1"/>
</dbReference>
<dbReference type="InterPro" id="IPR036890">
    <property type="entry name" value="HATPase_C_sf"/>
</dbReference>
<dbReference type="EC" id="2.7.13.3" evidence="3"/>
<dbReference type="GO" id="GO:0000155">
    <property type="term" value="F:phosphorelay sensor kinase activity"/>
    <property type="evidence" value="ECO:0007669"/>
    <property type="project" value="TreeGrafter"/>
</dbReference>
<dbReference type="HOGENOM" id="CLU_105049_0_0_6"/>
<reference evidence="13" key="1">
    <citation type="submission" date="2007-06" db="EMBL/GenBank/DDBJ databases">
        <title>Complete sequence of Marinomonas sp. MWYL1.</title>
        <authorList>
            <consortium name="US DOE Joint Genome Institute"/>
            <person name="Copeland A."/>
            <person name="Lucas S."/>
            <person name="Lapidus A."/>
            <person name="Barry K."/>
            <person name="Glavina del Rio T."/>
            <person name="Dalin E."/>
            <person name="Tice H."/>
            <person name="Pitluck S."/>
            <person name="Kiss H."/>
            <person name="Brettin T."/>
            <person name="Bruce D."/>
            <person name="Detter J.C."/>
            <person name="Han C."/>
            <person name="Schmutz J."/>
            <person name="Larimer F."/>
            <person name="Land M."/>
            <person name="Hauser L."/>
            <person name="Kyrpides N."/>
            <person name="Kim E."/>
            <person name="Johnston A.W.B."/>
            <person name="Todd J.D."/>
            <person name="Rogers R."/>
            <person name="Wexler M."/>
            <person name="Bond P.L."/>
            <person name="Li Y."/>
            <person name="Richardson P."/>
        </authorList>
    </citation>
    <scope>NUCLEOTIDE SEQUENCE [LARGE SCALE GENOMIC DNA]</scope>
    <source>
        <strain evidence="13">MWYL1</strain>
    </source>
</reference>
<evidence type="ECO:0000256" key="4">
    <source>
        <dbReference type="ARBA" id="ARBA00022475"/>
    </source>
</evidence>
<evidence type="ECO:0000256" key="9">
    <source>
        <dbReference type="ARBA" id="ARBA00022840"/>
    </source>
</evidence>
<dbReference type="STRING" id="400668.Mmwyl1_2319"/>
<dbReference type="PANTHER" id="PTHR45528:SF1">
    <property type="entry name" value="SENSOR HISTIDINE KINASE CPXA"/>
    <property type="match status" value="1"/>
</dbReference>
<proteinExistence type="predicted"/>
<keyword evidence="6" id="KW-0808">Transferase</keyword>
<evidence type="ECO:0000259" key="12">
    <source>
        <dbReference type="PROSITE" id="PS50109"/>
    </source>
</evidence>
<keyword evidence="9" id="KW-0067">ATP-binding</keyword>
<dbReference type="SUPFAM" id="SSF55874">
    <property type="entry name" value="ATPase domain of HSP90 chaperone/DNA topoisomerase II/histidine kinase"/>
    <property type="match status" value="1"/>
</dbReference>
<keyword evidence="7" id="KW-0547">Nucleotide-binding</keyword>
<evidence type="ECO:0000256" key="7">
    <source>
        <dbReference type="ARBA" id="ARBA00022741"/>
    </source>
</evidence>
<evidence type="ECO:0000256" key="10">
    <source>
        <dbReference type="ARBA" id="ARBA00023012"/>
    </source>
</evidence>